<sequence length="214" mass="24542">MTIKYINKSLYYIFNIIASIAVKDEWINLKSLLVSEATRYSSLPKPHPNILQFLIIGEDRRHGIHPGFDIIGITRAIWRKVSLSKIEGASTIAQQLVRTLTNRRDHTFQRKTKEILLAVLATNHFGALQLAHIYLQIAYYGTDMNGLSAAARNLNLNYSQASIFEAAALIARIKYPQPKNHSLKREIQIKNRAQYLLKLNDNPNWVKINKHLIK</sequence>
<dbReference type="EC" id="2.4.1.-" evidence="4"/>
<dbReference type="InterPro" id="IPR023346">
    <property type="entry name" value="Lysozyme-like_dom_sf"/>
</dbReference>
<dbReference type="GO" id="GO:0009252">
    <property type="term" value="P:peptidoglycan biosynthetic process"/>
    <property type="evidence" value="ECO:0007669"/>
    <property type="project" value="TreeGrafter"/>
</dbReference>
<reference evidence="4 5" key="1">
    <citation type="submission" date="2020-08" db="EMBL/GenBank/DDBJ databases">
        <title>Genomic Encyclopedia of Type Strains, Phase IV (KMG-IV): sequencing the most valuable type-strain genomes for metagenomic binning, comparative biology and taxonomic classification.</title>
        <authorList>
            <person name="Goeker M."/>
        </authorList>
    </citation>
    <scope>NUCLEOTIDE SEQUENCE [LARGE SCALE GENOMIC DNA]</scope>
    <source>
        <strain evidence="4 5">DSM 12251</strain>
    </source>
</reference>
<accession>A0A7W7YNR3</accession>
<keyword evidence="5" id="KW-1185">Reference proteome</keyword>
<evidence type="ECO:0000256" key="1">
    <source>
        <dbReference type="ARBA" id="ARBA00004752"/>
    </source>
</evidence>
<dbReference type="Pfam" id="PF00912">
    <property type="entry name" value="Transgly"/>
    <property type="match status" value="1"/>
</dbReference>
<keyword evidence="4" id="KW-0378">Hydrolase</keyword>
<dbReference type="RefSeq" id="WP_184211003.1">
    <property type="nucleotide sequence ID" value="NZ_JACHIF010000008.1"/>
</dbReference>
<keyword evidence="2 4" id="KW-0808">Transferase</keyword>
<dbReference type="PANTHER" id="PTHR32282">
    <property type="entry name" value="BINDING PROTEIN TRANSPEPTIDASE, PUTATIVE-RELATED"/>
    <property type="match status" value="1"/>
</dbReference>
<evidence type="ECO:0000313" key="4">
    <source>
        <dbReference type="EMBL" id="MBB5039330.1"/>
    </source>
</evidence>
<proteinExistence type="predicted"/>
<dbReference type="InterPro" id="IPR036950">
    <property type="entry name" value="PBP_transglycosylase"/>
</dbReference>
<organism evidence="4 5">
    <name type="scientific">Prosthecobacter dejongeii</name>
    <dbReference type="NCBI Taxonomy" id="48465"/>
    <lineage>
        <taxon>Bacteria</taxon>
        <taxon>Pseudomonadati</taxon>
        <taxon>Verrucomicrobiota</taxon>
        <taxon>Verrucomicrobiia</taxon>
        <taxon>Verrucomicrobiales</taxon>
        <taxon>Verrucomicrobiaceae</taxon>
        <taxon>Prosthecobacter</taxon>
    </lineage>
</organism>
<evidence type="ECO:0000259" key="3">
    <source>
        <dbReference type="Pfam" id="PF00912"/>
    </source>
</evidence>
<name>A0A7W7YNR3_9BACT</name>
<gene>
    <name evidence="4" type="ORF">HNQ64_003602</name>
</gene>
<dbReference type="GO" id="GO:0008955">
    <property type="term" value="F:peptidoglycan glycosyltransferase activity"/>
    <property type="evidence" value="ECO:0007669"/>
    <property type="project" value="TreeGrafter"/>
</dbReference>
<dbReference type="InterPro" id="IPR050396">
    <property type="entry name" value="Glycosyltr_51/Transpeptidase"/>
</dbReference>
<dbReference type="EMBL" id="JACHIF010000008">
    <property type="protein sequence ID" value="MBB5039330.1"/>
    <property type="molecule type" value="Genomic_DNA"/>
</dbReference>
<dbReference type="Proteomes" id="UP000534294">
    <property type="component" value="Unassembled WGS sequence"/>
</dbReference>
<dbReference type="Gene3D" id="1.10.3810.10">
    <property type="entry name" value="Biosynthetic peptidoglycan transglycosylase-like"/>
    <property type="match status" value="1"/>
</dbReference>
<dbReference type="InterPro" id="IPR001264">
    <property type="entry name" value="Glyco_trans_51"/>
</dbReference>
<keyword evidence="4" id="KW-0328">Glycosyltransferase</keyword>
<dbReference type="PANTHER" id="PTHR32282:SF33">
    <property type="entry name" value="PEPTIDOGLYCAN GLYCOSYLTRANSFERASE"/>
    <property type="match status" value="1"/>
</dbReference>
<protein>
    <submittedName>
        <fullName evidence="4">Penicillin-binding protein 1A</fullName>
        <ecNumber evidence="4">2.4.1.-</ecNumber>
        <ecNumber evidence="4">3.4.-.-</ecNumber>
    </submittedName>
</protein>
<dbReference type="SUPFAM" id="SSF53955">
    <property type="entry name" value="Lysozyme-like"/>
    <property type="match status" value="1"/>
</dbReference>
<evidence type="ECO:0000256" key="2">
    <source>
        <dbReference type="ARBA" id="ARBA00022679"/>
    </source>
</evidence>
<dbReference type="GO" id="GO:0016787">
    <property type="term" value="F:hydrolase activity"/>
    <property type="evidence" value="ECO:0007669"/>
    <property type="project" value="UniProtKB-KW"/>
</dbReference>
<dbReference type="AlphaFoldDB" id="A0A7W7YNR3"/>
<comment type="caution">
    <text evidence="4">The sequence shown here is derived from an EMBL/GenBank/DDBJ whole genome shotgun (WGS) entry which is preliminary data.</text>
</comment>
<evidence type="ECO:0000313" key="5">
    <source>
        <dbReference type="Proteomes" id="UP000534294"/>
    </source>
</evidence>
<dbReference type="EC" id="3.4.-.-" evidence="4"/>
<dbReference type="GO" id="GO:0030288">
    <property type="term" value="C:outer membrane-bounded periplasmic space"/>
    <property type="evidence" value="ECO:0007669"/>
    <property type="project" value="TreeGrafter"/>
</dbReference>
<feature type="domain" description="Glycosyl transferase family 51" evidence="3">
    <location>
        <begin position="39"/>
        <end position="198"/>
    </location>
</feature>
<comment type="pathway">
    <text evidence="1">Cell wall biogenesis; peptidoglycan biosynthesis.</text>
</comment>